<dbReference type="InterPro" id="IPR052895">
    <property type="entry name" value="HetReg/Transcr_Mod"/>
</dbReference>
<evidence type="ECO:0000313" key="3">
    <source>
        <dbReference type="Proteomes" id="UP001276659"/>
    </source>
</evidence>
<sequence>MTSIANNAPTGSDLFLATPTGTAAAIGIGSESMVKFSSSAGYSRVWTVQLELAEDGDCGSWAVNRKGELLGMLIGSCDVAREAYILPARTIFAEIEAASNKSVSLPSLEQADRPSLSKDTIPMAAEYTYSPLKRDEIRILTLMPGDDEAPIECYLAIGNIDAHLEYEALSYGGDRSTPSSLVKLQHHFPVSHQLISALKALRYKEKARYLWVDKFFINGNDNGELNAQVALMARLMSQESDHVLWQV</sequence>
<feature type="domain" description="Heterokaryon incompatibility" evidence="1">
    <location>
        <begin position="166"/>
        <end position="238"/>
    </location>
</feature>
<protein>
    <recommendedName>
        <fullName evidence="1">Heterokaryon incompatibility domain-containing protein</fullName>
    </recommendedName>
</protein>
<dbReference type="Pfam" id="PF06985">
    <property type="entry name" value="HET"/>
    <property type="match status" value="1"/>
</dbReference>
<gene>
    <name evidence="2" type="ORF">OEA41_010657</name>
</gene>
<dbReference type="InterPro" id="IPR010730">
    <property type="entry name" value="HET"/>
</dbReference>
<comment type="caution">
    <text evidence="2">The sequence shown here is derived from an EMBL/GenBank/DDBJ whole genome shotgun (WGS) entry which is preliminary data.</text>
</comment>
<dbReference type="PANTHER" id="PTHR24148:SF64">
    <property type="entry name" value="HETEROKARYON INCOMPATIBILITY DOMAIN-CONTAINING PROTEIN"/>
    <property type="match status" value="1"/>
</dbReference>
<accession>A0AAE0DFR9</accession>
<name>A0AAE0DFR9_9LECA</name>
<evidence type="ECO:0000313" key="2">
    <source>
        <dbReference type="EMBL" id="KAK3167530.1"/>
    </source>
</evidence>
<dbReference type="PANTHER" id="PTHR24148">
    <property type="entry name" value="ANKYRIN REPEAT DOMAIN-CONTAINING PROTEIN 39 HOMOLOG-RELATED"/>
    <property type="match status" value="1"/>
</dbReference>
<dbReference type="Proteomes" id="UP001276659">
    <property type="component" value="Unassembled WGS sequence"/>
</dbReference>
<organism evidence="2 3">
    <name type="scientific">Lepraria neglecta</name>
    <dbReference type="NCBI Taxonomy" id="209136"/>
    <lineage>
        <taxon>Eukaryota</taxon>
        <taxon>Fungi</taxon>
        <taxon>Dikarya</taxon>
        <taxon>Ascomycota</taxon>
        <taxon>Pezizomycotina</taxon>
        <taxon>Lecanoromycetes</taxon>
        <taxon>OSLEUM clade</taxon>
        <taxon>Lecanoromycetidae</taxon>
        <taxon>Lecanorales</taxon>
        <taxon>Lecanorineae</taxon>
        <taxon>Stereocaulaceae</taxon>
        <taxon>Lepraria</taxon>
    </lineage>
</organism>
<keyword evidence="3" id="KW-1185">Reference proteome</keyword>
<dbReference type="EMBL" id="JASNWA010000011">
    <property type="protein sequence ID" value="KAK3167530.1"/>
    <property type="molecule type" value="Genomic_DNA"/>
</dbReference>
<reference evidence="2" key="1">
    <citation type="submission" date="2022-11" db="EMBL/GenBank/DDBJ databases">
        <title>Chromosomal genome sequence assembly and mating type (MAT) locus characterization of the leprose asexual lichenized fungus Lepraria neglecta (Nyl.) Erichsen.</title>
        <authorList>
            <person name="Allen J.L."/>
            <person name="Pfeffer B."/>
        </authorList>
    </citation>
    <scope>NUCLEOTIDE SEQUENCE</scope>
    <source>
        <strain evidence="2">Allen 5258</strain>
    </source>
</reference>
<dbReference type="AlphaFoldDB" id="A0AAE0DFR9"/>
<proteinExistence type="predicted"/>
<evidence type="ECO:0000259" key="1">
    <source>
        <dbReference type="Pfam" id="PF06985"/>
    </source>
</evidence>